<keyword evidence="3" id="KW-0808">Transferase</keyword>
<dbReference type="SUPFAM" id="SSF111331">
    <property type="entry name" value="NAD kinase/diacylglycerol kinase-like"/>
    <property type="match status" value="1"/>
</dbReference>
<dbReference type="GO" id="GO:0016020">
    <property type="term" value="C:membrane"/>
    <property type="evidence" value="ECO:0007669"/>
    <property type="project" value="GOC"/>
</dbReference>
<accession>A0ABD1FMM0</accession>
<dbReference type="PANTHER" id="PTHR12358:SF6">
    <property type="entry name" value="CERAMIDE KINASE"/>
    <property type="match status" value="1"/>
</dbReference>
<dbReference type="InterPro" id="IPR001206">
    <property type="entry name" value="Diacylglycerol_kinase_cat_dom"/>
</dbReference>
<feature type="region of interest" description="Disordered" evidence="1">
    <location>
        <begin position="1"/>
        <end position="20"/>
    </location>
</feature>
<reference evidence="3 4" key="1">
    <citation type="submission" date="2024-06" db="EMBL/GenBank/DDBJ databases">
        <title>A chromosome level genome sequence of Diviner's sage (Salvia divinorum).</title>
        <authorList>
            <person name="Ford S.A."/>
            <person name="Ro D.-K."/>
            <person name="Ness R.W."/>
            <person name="Phillips M.A."/>
        </authorList>
    </citation>
    <scope>NUCLEOTIDE SEQUENCE [LARGE SCALE GENOMIC DNA]</scope>
    <source>
        <strain evidence="3">SAF-2024a</strain>
        <tissue evidence="3">Leaf</tissue>
    </source>
</reference>
<dbReference type="Pfam" id="PF00781">
    <property type="entry name" value="DAGK_cat"/>
    <property type="match status" value="1"/>
</dbReference>
<dbReference type="Proteomes" id="UP001567538">
    <property type="component" value="Unassembled WGS sequence"/>
</dbReference>
<evidence type="ECO:0000259" key="2">
    <source>
        <dbReference type="PROSITE" id="PS50146"/>
    </source>
</evidence>
<gene>
    <name evidence="3" type="ORF">AAHA92_33016</name>
</gene>
<dbReference type="PANTHER" id="PTHR12358">
    <property type="entry name" value="SPHINGOSINE KINASE"/>
    <property type="match status" value="1"/>
</dbReference>
<dbReference type="PROSITE" id="PS50146">
    <property type="entry name" value="DAGK"/>
    <property type="match status" value="1"/>
</dbReference>
<feature type="domain" description="DAGKc" evidence="2">
    <location>
        <begin position="163"/>
        <end position="366"/>
    </location>
</feature>
<dbReference type="GO" id="GO:0001729">
    <property type="term" value="F:ceramide kinase activity"/>
    <property type="evidence" value="ECO:0007669"/>
    <property type="project" value="UniProtKB-EC"/>
</dbReference>
<organism evidence="3 4">
    <name type="scientific">Salvia divinorum</name>
    <name type="common">Maria pastora</name>
    <name type="synonym">Diviner's sage</name>
    <dbReference type="NCBI Taxonomy" id="28513"/>
    <lineage>
        <taxon>Eukaryota</taxon>
        <taxon>Viridiplantae</taxon>
        <taxon>Streptophyta</taxon>
        <taxon>Embryophyta</taxon>
        <taxon>Tracheophyta</taxon>
        <taxon>Spermatophyta</taxon>
        <taxon>Magnoliopsida</taxon>
        <taxon>eudicotyledons</taxon>
        <taxon>Gunneridae</taxon>
        <taxon>Pentapetalae</taxon>
        <taxon>asterids</taxon>
        <taxon>lamiids</taxon>
        <taxon>Lamiales</taxon>
        <taxon>Lamiaceae</taxon>
        <taxon>Nepetoideae</taxon>
        <taxon>Mentheae</taxon>
        <taxon>Salviinae</taxon>
        <taxon>Salvia</taxon>
        <taxon>Salvia subgen. Calosphace</taxon>
    </lineage>
</organism>
<keyword evidence="3" id="KW-0418">Kinase</keyword>
<protein>
    <submittedName>
        <fullName evidence="3">Ceramide kinase</fullName>
        <ecNumber evidence="3">2.7.1.138</ecNumber>
    </submittedName>
</protein>
<dbReference type="InterPro" id="IPR016064">
    <property type="entry name" value="NAD/diacylglycerol_kinase_sf"/>
</dbReference>
<sequence length="613" mass="68021">MERNQDGFMGVNSPPNPDFANGDEPSVSCCNFLLDRTGEVVITHTSDGLSWRLVDSLNDEGDNFSCLGFKLVSNTEMEVNIADVYAVNFIGWGLVHESALASLEVSLLDHSSEMYRFTIYVVHKSKTQSSVWTPSVYTFGHKDLEICMSWVNQINSHLHMEVKRPKNLLVLVHPRSGKGHGCKIWETVAPLFSQAKVKTKVIVTERAGHARDMLSSITNRELNLYDGVVAVGGDGFFNEILNGVLLSRHKAPYPPSPSDITSPSENECSVSNHNVNRTISEHCDHNEDGSPLLRGSENIGLESPNFGKDSESPFPNEMFRFGLIPAGSTDAIVICTTGARDAVTSALHIILGKKVHLDIAQVVRWKKTNSANEEEEPCVRYAASFAGYGFYGDVITESEKYRWMGPKRYDYAGTKVFLQHKSYEAEVSYLEVEPKEASSSPEADPEVHSRRFWCLPKKPDRMTCRVNCAICNSKSSDAITGSLSLAQDFKGMKWSCSKGRYLSVGASVISCRNEKAPDGLVADAHLSDGFLHLILIKECPHPYYLWHLIQLARKGGEPLGYKFVEHHKTPAFTFKSLGKEGVWNVDGELFLAQQLSVQVFRGLVSLFATGPQE</sequence>
<proteinExistence type="predicted"/>
<dbReference type="EMBL" id="JBEAFC010000014">
    <property type="protein sequence ID" value="KAL1533080.1"/>
    <property type="molecule type" value="Genomic_DNA"/>
</dbReference>
<dbReference type="GO" id="GO:0006665">
    <property type="term" value="P:sphingolipid metabolic process"/>
    <property type="evidence" value="ECO:0007669"/>
    <property type="project" value="UniProtKB-ARBA"/>
</dbReference>
<dbReference type="InterPro" id="IPR017438">
    <property type="entry name" value="ATP-NAD_kinase_N"/>
</dbReference>
<dbReference type="EC" id="2.7.1.138" evidence="3"/>
<dbReference type="AlphaFoldDB" id="A0ABD1FMM0"/>
<evidence type="ECO:0000256" key="1">
    <source>
        <dbReference type="SAM" id="MobiDB-lite"/>
    </source>
</evidence>
<evidence type="ECO:0000313" key="3">
    <source>
        <dbReference type="EMBL" id="KAL1533080.1"/>
    </source>
</evidence>
<comment type="caution">
    <text evidence="3">The sequence shown here is derived from an EMBL/GenBank/DDBJ whole genome shotgun (WGS) entry which is preliminary data.</text>
</comment>
<name>A0ABD1FMM0_SALDI</name>
<evidence type="ECO:0000313" key="4">
    <source>
        <dbReference type="Proteomes" id="UP001567538"/>
    </source>
</evidence>
<keyword evidence="4" id="KW-1185">Reference proteome</keyword>
<dbReference type="Gene3D" id="3.40.50.10330">
    <property type="entry name" value="Probable inorganic polyphosphate/atp-NAD kinase, domain 1"/>
    <property type="match status" value="1"/>
</dbReference>
<dbReference type="InterPro" id="IPR050187">
    <property type="entry name" value="Lipid_Phosphate_FormReg"/>
</dbReference>
<dbReference type="Gene3D" id="2.60.200.40">
    <property type="match status" value="1"/>
</dbReference>